<comment type="caution">
    <text evidence="1">The sequence shown here is derived from an EMBL/GenBank/DDBJ whole genome shotgun (WGS) entry which is preliminary data.</text>
</comment>
<dbReference type="Proteomes" id="UP000299102">
    <property type="component" value="Unassembled WGS sequence"/>
</dbReference>
<keyword evidence="2" id="KW-1185">Reference proteome</keyword>
<evidence type="ECO:0000313" key="2">
    <source>
        <dbReference type="Proteomes" id="UP000299102"/>
    </source>
</evidence>
<gene>
    <name evidence="1" type="ORF">EVAR_19463_1</name>
</gene>
<reference evidence="1 2" key="1">
    <citation type="journal article" date="2019" name="Commun. Biol.">
        <title>The bagworm genome reveals a unique fibroin gene that provides high tensile strength.</title>
        <authorList>
            <person name="Kono N."/>
            <person name="Nakamura H."/>
            <person name="Ohtoshi R."/>
            <person name="Tomita M."/>
            <person name="Numata K."/>
            <person name="Arakawa K."/>
        </authorList>
    </citation>
    <scope>NUCLEOTIDE SEQUENCE [LARGE SCALE GENOMIC DNA]</scope>
</reference>
<name>A0A4C1V912_EUMVA</name>
<protein>
    <submittedName>
        <fullName evidence="1">Uncharacterized protein</fullName>
    </submittedName>
</protein>
<proteinExistence type="predicted"/>
<dbReference type="AlphaFoldDB" id="A0A4C1V912"/>
<sequence length="82" mass="9147">MNFLRHSASSQRFPLSLDERSIITARRQKGARRARRAPPAADAANVFPSRPPGEIFNSFDYRLALYTNAFLFNFLGVSDGGS</sequence>
<accession>A0A4C1V912</accession>
<evidence type="ECO:0000313" key="1">
    <source>
        <dbReference type="EMBL" id="GBP35243.1"/>
    </source>
</evidence>
<dbReference type="EMBL" id="BGZK01000301">
    <property type="protein sequence ID" value="GBP35243.1"/>
    <property type="molecule type" value="Genomic_DNA"/>
</dbReference>
<organism evidence="1 2">
    <name type="scientific">Eumeta variegata</name>
    <name type="common">Bagworm moth</name>
    <name type="synonym">Eumeta japonica</name>
    <dbReference type="NCBI Taxonomy" id="151549"/>
    <lineage>
        <taxon>Eukaryota</taxon>
        <taxon>Metazoa</taxon>
        <taxon>Ecdysozoa</taxon>
        <taxon>Arthropoda</taxon>
        <taxon>Hexapoda</taxon>
        <taxon>Insecta</taxon>
        <taxon>Pterygota</taxon>
        <taxon>Neoptera</taxon>
        <taxon>Endopterygota</taxon>
        <taxon>Lepidoptera</taxon>
        <taxon>Glossata</taxon>
        <taxon>Ditrysia</taxon>
        <taxon>Tineoidea</taxon>
        <taxon>Psychidae</taxon>
        <taxon>Oiketicinae</taxon>
        <taxon>Eumeta</taxon>
    </lineage>
</organism>